<dbReference type="InterPro" id="IPR027417">
    <property type="entry name" value="P-loop_NTPase"/>
</dbReference>
<evidence type="ECO:0000259" key="1">
    <source>
        <dbReference type="Pfam" id="PF14681"/>
    </source>
</evidence>
<name>A0ABR4BVW5_9HELO</name>
<dbReference type="InterPro" id="IPR023214">
    <property type="entry name" value="HAD_sf"/>
</dbReference>
<evidence type="ECO:0000313" key="3">
    <source>
        <dbReference type="Proteomes" id="UP001595075"/>
    </source>
</evidence>
<dbReference type="InterPro" id="IPR050582">
    <property type="entry name" value="HAD-like_SerB"/>
</dbReference>
<dbReference type="CDD" id="cd06223">
    <property type="entry name" value="PRTases_typeI"/>
    <property type="match status" value="1"/>
</dbReference>
<dbReference type="Pfam" id="PF12710">
    <property type="entry name" value="HAD"/>
    <property type="match status" value="1"/>
</dbReference>
<accession>A0ABR4BVW5</accession>
<protein>
    <recommendedName>
        <fullName evidence="1">Phosphoribosyltransferase domain-containing protein</fullName>
    </recommendedName>
</protein>
<gene>
    <name evidence="2" type="ORF">VTL71DRAFT_8915</name>
</gene>
<organism evidence="2 3">
    <name type="scientific">Oculimacula yallundae</name>
    <dbReference type="NCBI Taxonomy" id="86028"/>
    <lineage>
        <taxon>Eukaryota</taxon>
        <taxon>Fungi</taxon>
        <taxon>Dikarya</taxon>
        <taxon>Ascomycota</taxon>
        <taxon>Pezizomycotina</taxon>
        <taxon>Leotiomycetes</taxon>
        <taxon>Helotiales</taxon>
        <taxon>Ploettnerulaceae</taxon>
        <taxon>Oculimacula</taxon>
    </lineage>
</organism>
<dbReference type="Pfam" id="PF13207">
    <property type="entry name" value="AAA_17"/>
    <property type="match status" value="1"/>
</dbReference>
<dbReference type="EMBL" id="JAZHXI010000020">
    <property type="protein sequence ID" value="KAL2060863.1"/>
    <property type="molecule type" value="Genomic_DNA"/>
</dbReference>
<dbReference type="PANTHER" id="PTHR43344:SF20">
    <property type="entry name" value="URACIL PHOSPHORIBOSYLTRANSFERASE"/>
    <property type="match status" value="1"/>
</dbReference>
<dbReference type="Pfam" id="PF14681">
    <property type="entry name" value="UPRTase"/>
    <property type="match status" value="1"/>
</dbReference>
<comment type="caution">
    <text evidence="2">The sequence shown here is derived from an EMBL/GenBank/DDBJ whole genome shotgun (WGS) entry which is preliminary data.</text>
</comment>
<dbReference type="SUPFAM" id="SSF56784">
    <property type="entry name" value="HAD-like"/>
    <property type="match status" value="1"/>
</dbReference>
<dbReference type="InterPro" id="IPR029057">
    <property type="entry name" value="PRTase-like"/>
</dbReference>
<keyword evidence="3" id="KW-1185">Reference proteome</keyword>
<reference evidence="2 3" key="1">
    <citation type="journal article" date="2024" name="Commun. Biol.">
        <title>Comparative genomic analysis of thermophilic fungi reveals convergent evolutionary adaptations and gene losses.</title>
        <authorList>
            <person name="Steindorff A.S."/>
            <person name="Aguilar-Pontes M.V."/>
            <person name="Robinson A.J."/>
            <person name="Andreopoulos B."/>
            <person name="LaButti K."/>
            <person name="Kuo A."/>
            <person name="Mondo S."/>
            <person name="Riley R."/>
            <person name="Otillar R."/>
            <person name="Haridas S."/>
            <person name="Lipzen A."/>
            <person name="Grimwood J."/>
            <person name="Schmutz J."/>
            <person name="Clum A."/>
            <person name="Reid I.D."/>
            <person name="Moisan M.C."/>
            <person name="Butler G."/>
            <person name="Nguyen T.T.M."/>
            <person name="Dewar K."/>
            <person name="Conant G."/>
            <person name="Drula E."/>
            <person name="Henrissat B."/>
            <person name="Hansel C."/>
            <person name="Singer S."/>
            <person name="Hutchinson M.I."/>
            <person name="de Vries R.P."/>
            <person name="Natvig D.O."/>
            <person name="Powell A.J."/>
            <person name="Tsang A."/>
            <person name="Grigoriev I.V."/>
        </authorList>
    </citation>
    <scope>NUCLEOTIDE SEQUENCE [LARGE SCALE GENOMIC DNA]</scope>
    <source>
        <strain evidence="2 3">CBS 494.80</strain>
    </source>
</reference>
<dbReference type="InterPro" id="IPR036412">
    <property type="entry name" value="HAD-like_sf"/>
</dbReference>
<dbReference type="Gene3D" id="3.40.50.1000">
    <property type="entry name" value="HAD superfamily/HAD-like"/>
    <property type="match status" value="1"/>
</dbReference>
<dbReference type="Proteomes" id="UP001595075">
    <property type="component" value="Unassembled WGS sequence"/>
</dbReference>
<dbReference type="Gene3D" id="3.40.50.300">
    <property type="entry name" value="P-loop containing nucleotide triphosphate hydrolases"/>
    <property type="match status" value="1"/>
</dbReference>
<dbReference type="Gene3D" id="3.40.50.2020">
    <property type="match status" value="1"/>
</dbReference>
<proteinExistence type="predicted"/>
<dbReference type="SUPFAM" id="SSF52540">
    <property type="entry name" value="P-loop containing nucleoside triphosphate hydrolases"/>
    <property type="match status" value="1"/>
</dbReference>
<dbReference type="PANTHER" id="PTHR43344">
    <property type="entry name" value="PHOSPHOSERINE PHOSPHATASE"/>
    <property type="match status" value="1"/>
</dbReference>
<dbReference type="InterPro" id="IPR000836">
    <property type="entry name" value="PRTase_dom"/>
</dbReference>
<dbReference type="SUPFAM" id="SSF53271">
    <property type="entry name" value="PRTase-like"/>
    <property type="match status" value="1"/>
</dbReference>
<sequence>MAFKTQNTSNNKLGLISDSRIDSSTTLNSLSTTSSKVVVVGIYGLPGSGKTFLLNLLRHELGKEHFEFYDGSEVIAKVSPGGLEAFQGLAEAEKVQWRQLAIDTIRNECANSGRVAVVAGHFMFWLEGEEAPKPVYTQNDLKTFTHVLYLDVPVHIVLQRRQGDMTRDRPSASSSHLSRWQEDEKTQLRSLCRNHGILFSLVSQQATLLDQVLILLRDFQYHTEEYNLSLAETFLDESVVAGQSGLETVLVMDADRTLAPMDTGILFWQKILLSQPAGSDGPLKTLFGSSLGYSYTAFRQATLLYEEIADNEEFDSTCQEVALEVTMYPEFMALLTLALNESHVGAVIISCGLRRVWEKVLEREGLSKVVKVIGGGRIADGFVVTPTLKAALVARLQNHHQKYVWAFGDSLLDLEMLSTADQAIVVVGDEETRSRTMELGLFNVIRDGGLQARQVVLPSDAMPRLDTNMLPLVSMADPGFVHSVLRHRSRQAGIQVHHATDLDGTKLLMTPMRDATVSGPALRESHRRVGHYLATEFLTRVVGIEEFSIAHVQGNYTSGYRLLNEQKTSIVALMRGGEPMAFGVNDIFPLAMFVHASCPEDIKPHHLQGQSTVVLVDSVVNNGTTVVQFEKHVRTLHPTIRVVVIAGVVQAESVSDGSPICKLARNQNLDIIALRLSGNKFTGRGTTDTGNRLFNTTHVP</sequence>
<evidence type="ECO:0000313" key="2">
    <source>
        <dbReference type="EMBL" id="KAL2060863.1"/>
    </source>
</evidence>
<feature type="domain" description="Phosphoribosyltransferase" evidence="1">
    <location>
        <begin position="505"/>
        <end position="696"/>
    </location>
</feature>